<gene>
    <name evidence="5" type="ORF">N7460_009499</name>
</gene>
<dbReference type="InterPro" id="IPR029058">
    <property type="entry name" value="AB_hydrolase_fold"/>
</dbReference>
<dbReference type="SUPFAM" id="SSF53474">
    <property type="entry name" value="alpha/beta-Hydrolases"/>
    <property type="match status" value="1"/>
</dbReference>
<evidence type="ECO:0000313" key="6">
    <source>
        <dbReference type="Proteomes" id="UP001219568"/>
    </source>
</evidence>
<keyword evidence="6" id="KW-1185">Reference proteome</keyword>
<comment type="similarity">
    <text evidence="1 3">Belongs to the type-B carboxylesterase/lipase family.</text>
</comment>
<comment type="caution">
    <text evidence="5">The sequence shown here is derived from an EMBL/GenBank/DDBJ whole genome shotgun (WGS) entry which is preliminary data.</text>
</comment>
<dbReference type="PANTHER" id="PTHR11559">
    <property type="entry name" value="CARBOXYLESTERASE"/>
    <property type="match status" value="1"/>
</dbReference>
<dbReference type="GO" id="GO:0017000">
    <property type="term" value="P:antibiotic biosynthetic process"/>
    <property type="evidence" value="ECO:0007669"/>
    <property type="project" value="UniProtKB-ARBA"/>
</dbReference>
<feature type="signal peptide" evidence="3">
    <location>
        <begin position="1"/>
        <end position="20"/>
    </location>
</feature>
<keyword evidence="2 3" id="KW-0378">Hydrolase</keyword>
<evidence type="ECO:0000256" key="2">
    <source>
        <dbReference type="ARBA" id="ARBA00022801"/>
    </source>
</evidence>
<feature type="chain" id="PRO_5041768758" description="Carboxylic ester hydrolase" evidence="3">
    <location>
        <begin position="21"/>
        <end position="539"/>
    </location>
</feature>
<name>A0AAD6I8H7_PENCN</name>
<dbReference type="EMBL" id="JAQJZL010000010">
    <property type="protein sequence ID" value="KAJ6035324.1"/>
    <property type="molecule type" value="Genomic_DNA"/>
</dbReference>
<organism evidence="5 6">
    <name type="scientific">Penicillium canescens</name>
    <dbReference type="NCBI Taxonomy" id="5083"/>
    <lineage>
        <taxon>Eukaryota</taxon>
        <taxon>Fungi</taxon>
        <taxon>Dikarya</taxon>
        <taxon>Ascomycota</taxon>
        <taxon>Pezizomycotina</taxon>
        <taxon>Eurotiomycetes</taxon>
        <taxon>Eurotiomycetidae</taxon>
        <taxon>Eurotiales</taxon>
        <taxon>Aspergillaceae</taxon>
        <taxon>Penicillium</taxon>
    </lineage>
</organism>
<dbReference type="InterPro" id="IPR019826">
    <property type="entry name" value="Carboxylesterase_B_AS"/>
</dbReference>
<dbReference type="Pfam" id="PF00135">
    <property type="entry name" value="COesterase"/>
    <property type="match status" value="1"/>
</dbReference>
<keyword evidence="3" id="KW-0732">Signal</keyword>
<proteinExistence type="inferred from homology"/>
<accession>A0AAD6I8H7</accession>
<feature type="domain" description="Carboxylesterase type B" evidence="4">
    <location>
        <begin position="32"/>
        <end position="474"/>
    </location>
</feature>
<dbReference type="GO" id="GO:0016787">
    <property type="term" value="F:hydrolase activity"/>
    <property type="evidence" value="ECO:0007669"/>
    <property type="project" value="UniProtKB-KW"/>
</dbReference>
<sequence>MGFFLRTLSLTATAVTLVAAQPHACPRSLSTSPSVTVEQGVVKGFSQNDTNVFLGIPFAETTAGENRWKAPKPIGSFPNGGFEATAYGPSCAQVMSGTAITDQSEDCLSLNIWTPQKGAKLPVFVYIYGGAMVTGGSSNAQWQGSNFARKDVIYVNFNYRESIYASPNAPELQGQSQNFGIMDVELAMEWIHNNIEAFGGDKSRIVLGGHSSGGVHVDHYLWNHPDTFLAGAIEMSANAQSGPGYAAAGVAMKQVVQTMLDAGVTLGCTADDYTLDCLRAADIYAFQTSDFNSTLNTWFAPVVDEITRFSNYTDRFAKGYYPKSLPLIVGNSDQEGQIFGYVYSSENTNFSSWIRTFDADLTFVPADELLAAYNEADYSSISQMSGASYGDARFLCATDYLLDLRAAEQPTWIYRWFGDYSNVLPIPNLGPSHGSEVPFFHGGNECFSLLDGVTDAEQQLADYINSGFVAWIKNPSAGPGWKQAKPVDGPLGRVGVPGHEEEIVTSTTGAYNGRCQKVYKPNYPNYPVVWNTALLAESA</sequence>
<dbReference type="GO" id="GO:0072330">
    <property type="term" value="P:monocarboxylic acid biosynthetic process"/>
    <property type="evidence" value="ECO:0007669"/>
    <property type="project" value="UniProtKB-ARBA"/>
</dbReference>
<evidence type="ECO:0000256" key="3">
    <source>
        <dbReference type="RuleBase" id="RU361235"/>
    </source>
</evidence>
<dbReference type="Proteomes" id="UP001219568">
    <property type="component" value="Unassembled WGS sequence"/>
</dbReference>
<reference evidence="5" key="1">
    <citation type="journal article" date="2023" name="IMA Fungus">
        <title>Comparative genomic study of the Penicillium genus elucidates a diverse pangenome and 15 lateral gene transfer events.</title>
        <authorList>
            <person name="Petersen C."/>
            <person name="Sorensen T."/>
            <person name="Nielsen M.R."/>
            <person name="Sondergaard T.E."/>
            <person name="Sorensen J.L."/>
            <person name="Fitzpatrick D.A."/>
            <person name="Frisvad J.C."/>
            <person name="Nielsen K.L."/>
        </authorList>
    </citation>
    <scope>NUCLEOTIDE SEQUENCE</scope>
    <source>
        <strain evidence="5">IBT 15450</strain>
    </source>
</reference>
<evidence type="ECO:0000256" key="1">
    <source>
        <dbReference type="ARBA" id="ARBA00005964"/>
    </source>
</evidence>
<dbReference type="Gene3D" id="3.40.50.1820">
    <property type="entry name" value="alpha/beta hydrolase"/>
    <property type="match status" value="1"/>
</dbReference>
<reference evidence="5" key="2">
    <citation type="submission" date="2023-01" db="EMBL/GenBank/DDBJ databases">
        <authorList>
            <person name="Petersen C."/>
        </authorList>
    </citation>
    <scope>NUCLEOTIDE SEQUENCE</scope>
    <source>
        <strain evidence="5">IBT 15450</strain>
    </source>
</reference>
<evidence type="ECO:0000259" key="4">
    <source>
        <dbReference type="Pfam" id="PF00135"/>
    </source>
</evidence>
<dbReference type="PROSITE" id="PS00122">
    <property type="entry name" value="CARBOXYLESTERASE_B_1"/>
    <property type="match status" value="1"/>
</dbReference>
<evidence type="ECO:0000313" key="5">
    <source>
        <dbReference type="EMBL" id="KAJ6035324.1"/>
    </source>
</evidence>
<dbReference type="InterPro" id="IPR050309">
    <property type="entry name" value="Type-B_Carboxylest/Lipase"/>
</dbReference>
<dbReference type="EC" id="3.1.1.-" evidence="3"/>
<protein>
    <recommendedName>
        <fullName evidence="3">Carboxylic ester hydrolase</fullName>
        <ecNumber evidence="3">3.1.1.-</ecNumber>
    </recommendedName>
</protein>
<dbReference type="AlphaFoldDB" id="A0AAD6I8H7"/>
<dbReference type="InterPro" id="IPR002018">
    <property type="entry name" value="CarbesteraseB"/>
</dbReference>